<comment type="caution">
    <text evidence="2">The sequence shown here is derived from an EMBL/GenBank/DDBJ whole genome shotgun (WGS) entry which is preliminary data.</text>
</comment>
<gene>
    <name evidence="2" type="ORF">E1H14_07620</name>
</gene>
<name>A0A5A9W1T6_9GAMM</name>
<dbReference type="RefSeq" id="WP_149390867.1">
    <property type="nucleotide sequence ID" value="NZ_SMRS01000005.1"/>
</dbReference>
<dbReference type="Gene3D" id="1.10.3210.10">
    <property type="entry name" value="Hypothetical protein af1432"/>
    <property type="match status" value="1"/>
</dbReference>
<evidence type="ECO:0000259" key="1">
    <source>
        <dbReference type="PROSITE" id="PS51833"/>
    </source>
</evidence>
<dbReference type="InterPro" id="IPR052340">
    <property type="entry name" value="RNase_Y/CdgJ"/>
</dbReference>
<organism evidence="2 3">
    <name type="scientific">Nitrincola tapanii</name>
    <dbReference type="NCBI Taxonomy" id="1708751"/>
    <lineage>
        <taxon>Bacteria</taxon>
        <taxon>Pseudomonadati</taxon>
        <taxon>Pseudomonadota</taxon>
        <taxon>Gammaproteobacteria</taxon>
        <taxon>Oceanospirillales</taxon>
        <taxon>Oceanospirillaceae</taxon>
        <taxon>Nitrincola</taxon>
    </lineage>
</organism>
<dbReference type="InterPro" id="IPR013976">
    <property type="entry name" value="HDOD"/>
</dbReference>
<proteinExistence type="predicted"/>
<dbReference type="InterPro" id="IPR001633">
    <property type="entry name" value="EAL_dom"/>
</dbReference>
<evidence type="ECO:0000313" key="2">
    <source>
        <dbReference type="EMBL" id="KAA0874686.1"/>
    </source>
</evidence>
<protein>
    <submittedName>
        <fullName evidence="2">HDOD domain-containing protein</fullName>
    </submittedName>
</protein>
<sequence length="409" mass="45867">MSENLTQTDSAGYCIALQPICDAQLRHVADELLYRASVQARGAIIEDPIRATARVCNAAFYEAGVEALCGQRKLFFNAPRDWLLQPDLLPPDPQQVVIEVLETVEGDGEVIQALEEVKARGYTLALDDFVLTAKTRPLLELADIIKLDMLEAPPQLGDLDLYRGQGLTLLAEKVEDFATYQHCVEQGFELFQGYFYARPEIKRSTALKRAGNQNAQLQLLAELQKTDTDLRILEELIAQDPHLCIRLLRMINSPLHRRVNEITSLRQAILLLGEVRMRTLVTTLILANDDPSNLLLLPQTLTRAAMCQQIAVNEFKLSSEAAFMTGLLSMADVLLNQDLPALCSELPLSDEIKRALLTQEGDLGRVLKLVQAFEQARMGSLNTRVIDKLNRYFLESRQWSNQILTGIEI</sequence>
<keyword evidence="3" id="KW-1185">Reference proteome</keyword>
<dbReference type="PROSITE" id="PS51833">
    <property type="entry name" value="HDOD"/>
    <property type="match status" value="1"/>
</dbReference>
<dbReference type="Gene3D" id="3.20.20.450">
    <property type="entry name" value="EAL domain"/>
    <property type="match status" value="1"/>
</dbReference>
<dbReference type="InterPro" id="IPR035919">
    <property type="entry name" value="EAL_sf"/>
</dbReference>
<dbReference type="PIRSF" id="PIRSF003180">
    <property type="entry name" value="DiGMPpdiest_YuxH"/>
    <property type="match status" value="1"/>
</dbReference>
<evidence type="ECO:0000313" key="3">
    <source>
        <dbReference type="Proteomes" id="UP000325302"/>
    </source>
</evidence>
<accession>A0A5A9W1T6</accession>
<dbReference type="Proteomes" id="UP000325302">
    <property type="component" value="Unassembled WGS sequence"/>
</dbReference>
<dbReference type="SUPFAM" id="SSF109604">
    <property type="entry name" value="HD-domain/PDEase-like"/>
    <property type="match status" value="1"/>
</dbReference>
<dbReference type="PANTHER" id="PTHR33525">
    <property type="match status" value="1"/>
</dbReference>
<dbReference type="AlphaFoldDB" id="A0A5A9W1T6"/>
<dbReference type="SMART" id="SM00052">
    <property type="entry name" value="EAL"/>
    <property type="match status" value="1"/>
</dbReference>
<dbReference type="Pfam" id="PF08668">
    <property type="entry name" value="HDOD"/>
    <property type="match status" value="1"/>
</dbReference>
<dbReference type="OrthoDB" id="9804751at2"/>
<dbReference type="EMBL" id="SMRS01000005">
    <property type="protein sequence ID" value="KAA0874686.1"/>
    <property type="molecule type" value="Genomic_DNA"/>
</dbReference>
<dbReference type="InterPro" id="IPR014408">
    <property type="entry name" value="dGMP_Pdiesterase_EAL/HD-GYP"/>
</dbReference>
<reference evidence="2 3" key="1">
    <citation type="submission" date="2019-03" db="EMBL/GenBank/DDBJ databases">
        <title>Nitrincola sp. nov. isolated from an Indian soda lake.</title>
        <authorList>
            <person name="Joshi A."/>
            <person name="Thite S.V."/>
            <person name="Joseph N."/>
            <person name="Dhotre D."/>
            <person name="Moorthy M."/>
            <person name="Shouche Y.S."/>
        </authorList>
    </citation>
    <scope>NUCLEOTIDE SEQUENCE [LARGE SCALE GENOMIC DNA]</scope>
    <source>
        <strain evidence="2 3">MEB193</strain>
    </source>
</reference>
<dbReference type="SUPFAM" id="SSF141868">
    <property type="entry name" value="EAL domain-like"/>
    <property type="match status" value="1"/>
</dbReference>
<feature type="domain" description="HDOD" evidence="1">
    <location>
        <begin position="209"/>
        <end position="395"/>
    </location>
</feature>
<dbReference type="PANTHER" id="PTHR33525:SF4">
    <property type="entry name" value="CYCLIC DI-GMP PHOSPHODIESTERASE CDGJ"/>
    <property type="match status" value="1"/>
</dbReference>